<dbReference type="AlphaFoldDB" id="A0A015IPS2"/>
<comment type="caution">
    <text evidence="1">The sequence shown here is derived from an EMBL/GenBank/DDBJ whole genome shotgun (WGS) entry which is preliminary data.</text>
</comment>
<evidence type="ECO:0000313" key="2">
    <source>
        <dbReference type="Proteomes" id="UP000022910"/>
    </source>
</evidence>
<accession>A0A015IPS2</accession>
<proteinExistence type="predicted"/>
<sequence length="131" mass="14700">MNDKSAPGISNISYKLIKKAGAKVNDLFRQYIGLCYLLQNIPIKWKISQLYLILKTYDWDFNLAETRPILLIECLCKCVVKITTKCLGNILNKHKILKGPNYAGLPGESTSASLSIINGILEDAREKNKTV</sequence>
<protein>
    <submittedName>
        <fullName evidence="1">Uncharacterized protein</fullName>
    </submittedName>
</protein>
<evidence type="ECO:0000313" key="1">
    <source>
        <dbReference type="EMBL" id="EXX56245.1"/>
    </source>
</evidence>
<dbReference type="HOGENOM" id="CLU_002435_7_1_1"/>
<dbReference type="OrthoDB" id="2317390at2759"/>
<dbReference type="Proteomes" id="UP000022910">
    <property type="component" value="Unassembled WGS sequence"/>
</dbReference>
<keyword evidence="2" id="KW-1185">Reference proteome</keyword>
<reference evidence="1 2" key="1">
    <citation type="submission" date="2014-02" db="EMBL/GenBank/DDBJ databases">
        <title>Single nucleus genome sequencing reveals high similarity among nuclei of an endomycorrhizal fungus.</title>
        <authorList>
            <person name="Lin K."/>
            <person name="Geurts R."/>
            <person name="Zhang Z."/>
            <person name="Limpens E."/>
            <person name="Saunders D.G."/>
            <person name="Mu D."/>
            <person name="Pang E."/>
            <person name="Cao H."/>
            <person name="Cha H."/>
            <person name="Lin T."/>
            <person name="Zhou Q."/>
            <person name="Shang Y."/>
            <person name="Li Y."/>
            <person name="Ivanov S."/>
            <person name="Sharma T."/>
            <person name="Velzen R.V."/>
            <person name="Ruijter N.D."/>
            <person name="Aanen D.K."/>
            <person name="Win J."/>
            <person name="Kamoun S."/>
            <person name="Bisseling T."/>
            <person name="Huang S."/>
        </authorList>
    </citation>
    <scope>NUCLEOTIDE SEQUENCE [LARGE SCALE GENOMIC DNA]</scope>
    <source>
        <strain evidence="2">DAOM197198w</strain>
    </source>
</reference>
<gene>
    <name evidence="1" type="ORF">RirG_217520</name>
</gene>
<organism evidence="1 2">
    <name type="scientific">Rhizophagus irregularis (strain DAOM 197198w)</name>
    <name type="common">Glomus intraradices</name>
    <dbReference type="NCBI Taxonomy" id="1432141"/>
    <lineage>
        <taxon>Eukaryota</taxon>
        <taxon>Fungi</taxon>
        <taxon>Fungi incertae sedis</taxon>
        <taxon>Mucoromycota</taxon>
        <taxon>Glomeromycotina</taxon>
        <taxon>Glomeromycetes</taxon>
        <taxon>Glomerales</taxon>
        <taxon>Glomeraceae</taxon>
        <taxon>Rhizophagus</taxon>
    </lineage>
</organism>
<name>A0A015IPS2_RHIIW</name>
<dbReference type="EMBL" id="JEMT01027768">
    <property type="protein sequence ID" value="EXX56245.1"/>
    <property type="molecule type" value="Genomic_DNA"/>
</dbReference>